<dbReference type="Gene3D" id="1.20.120.530">
    <property type="entry name" value="GntR ligand-binding domain-like"/>
    <property type="match status" value="1"/>
</dbReference>
<dbReference type="SMART" id="SM00345">
    <property type="entry name" value="HTH_GNTR"/>
    <property type="match status" value="1"/>
</dbReference>
<dbReference type="InterPro" id="IPR036390">
    <property type="entry name" value="WH_DNA-bd_sf"/>
</dbReference>
<reference evidence="6" key="1">
    <citation type="submission" date="2016-10" db="EMBL/GenBank/DDBJ databases">
        <authorList>
            <person name="Varghese N."/>
            <person name="Submissions S."/>
        </authorList>
    </citation>
    <scope>NUCLEOTIDE SEQUENCE [LARGE SCALE GENOMIC DNA]</scope>
    <source>
        <strain evidence="6">DSM 23439</strain>
    </source>
</reference>
<dbReference type="InterPro" id="IPR036388">
    <property type="entry name" value="WH-like_DNA-bd_sf"/>
</dbReference>
<dbReference type="GO" id="GO:0003700">
    <property type="term" value="F:DNA-binding transcription factor activity"/>
    <property type="evidence" value="ECO:0007669"/>
    <property type="project" value="InterPro"/>
</dbReference>
<proteinExistence type="predicted"/>
<evidence type="ECO:0000256" key="3">
    <source>
        <dbReference type="ARBA" id="ARBA00023163"/>
    </source>
</evidence>
<dbReference type="SUPFAM" id="SSF48008">
    <property type="entry name" value="GntR ligand-binding domain-like"/>
    <property type="match status" value="1"/>
</dbReference>
<dbReference type="Gene3D" id="1.10.10.10">
    <property type="entry name" value="Winged helix-like DNA-binding domain superfamily/Winged helix DNA-binding domain"/>
    <property type="match status" value="1"/>
</dbReference>
<keyword evidence="6" id="KW-1185">Reference proteome</keyword>
<dbReference type="PANTHER" id="PTHR43537:SF50">
    <property type="entry name" value="TRANSCRIPTIONAL REGULATORY PROTEIN"/>
    <property type="match status" value="1"/>
</dbReference>
<name>A0A1I1JNV4_9GAMM</name>
<sequence>MTKTRDLRDAAGAISRHSLHDAITSHLRDMIIEGELEQGERIYEGPLCETLGVSRTPLREALRFLASEGLVELVPQRGARVRQFSARDVEDMLVLIRSLEELAARLACERATQEEIIEVRALHDDMITHYHSGNRLDYYKTNQQIHTAIVALSHNEPLVQMHASLQSKLKRIRFIGHDGPEKWAAAVQEHELIMAALERRDENALVAALGEHLGYAWQRVRHMV</sequence>
<evidence type="ECO:0000259" key="4">
    <source>
        <dbReference type="PROSITE" id="PS50949"/>
    </source>
</evidence>
<protein>
    <submittedName>
        <fullName evidence="5">DNA-binding transcriptional regulator, GntR family</fullName>
    </submittedName>
</protein>
<dbReference type="Proteomes" id="UP000199046">
    <property type="component" value="Unassembled WGS sequence"/>
</dbReference>
<dbReference type="STRING" id="402385.SAMN05421848_1546"/>
<evidence type="ECO:0000256" key="2">
    <source>
        <dbReference type="ARBA" id="ARBA00023125"/>
    </source>
</evidence>
<dbReference type="InterPro" id="IPR008920">
    <property type="entry name" value="TF_FadR/GntR_C"/>
</dbReference>
<dbReference type="SMART" id="SM00895">
    <property type="entry name" value="FCD"/>
    <property type="match status" value="1"/>
</dbReference>
<dbReference type="Pfam" id="PF07729">
    <property type="entry name" value="FCD"/>
    <property type="match status" value="1"/>
</dbReference>
<dbReference type="GO" id="GO:0003677">
    <property type="term" value="F:DNA binding"/>
    <property type="evidence" value="ECO:0007669"/>
    <property type="project" value="UniProtKB-KW"/>
</dbReference>
<dbReference type="SUPFAM" id="SSF46785">
    <property type="entry name" value="Winged helix' DNA-binding domain"/>
    <property type="match status" value="1"/>
</dbReference>
<dbReference type="InterPro" id="IPR011711">
    <property type="entry name" value="GntR_C"/>
</dbReference>
<dbReference type="CDD" id="cd07377">
    <property type="entry name" value="WHTH_GntR"/>
    <property type="match status" value="1"/>
</dbReference>
<evidence type="ECO:0000256" key="1">
    <source>
        <dbReference type="ARBA" id="ARBA00023015"/>
    </source>
</evidence>
<dbReference type="Pfam" id="PF00392">
    <property type="entry name" value="GntR"/>
    <property type="match status" value="1"/>
</dbReference>
<dbReference type="RefSeq" id="WP_090132555.1">
    <property type="nucleotide sequence ID" value="NZ_FOLY01000003.1"/>
</dbReference>
<dbReference type="PROSITE" id="PS50949">
    <property type="entry name" value="HTH_GNTR"/>
    <property type="match status" value="1"/>
</dbReference>
<dbReference type="EMBL" id="FOLY01000003">
    <property type="protein sequence ID" value="SFC47583.1"/>
    <property type="molecule type" value="Genomic_DNA"/>
</dbReference>
<dbReference type="OrthoDB" id="9799812at2"/>
<dbReference type="PANTHER" id="PTHR43537">
    <property type="entry name" value="TRANSCRIPTIONAL REGULATOR, GNTR FAMILY"/>
    <property type="match status" value="1"/>
</dbReference>
<accession>A0A1I1JNV4</accession>
<feature type="domain" description="HTH gntR-type" evidence="4">
    <location>
        <begin position="17"/>
        <end position="84"/>
    </location>
</feature>
<evidence type="ECO:0000313" key="6">
    <source>
        <dbReference type="Proteomes" id="UP000199046"/>
    </source>
</evidence>
<evidence type="ECO:0000313" key="5">
    <source>
        <dbReference type="EMBL" id="SFC47583.1"/>
    </source>
</evidence>
<gene>
    <name evidence="5" type="ORF">SAMN05421848_1546</name>
</gene>
<dbReference type="AlphaFoldDB" id="A0A1I1JNV4"/>
<dbReference type="InterPro" id="IPR000524">
    <property type="entry name" value="Tscrpt_reg_HTH_GntR"/>
</dbReference>
<keyword evidence="1" id="KW-0805">Transcription regulation</keyword>
<keyword evidence="2 5" id="KW-0238">DNA-binding</keyword>
<organism evidence="5 6">
    <name type="scientific">Kushneria avicenniae</name>
    <dbReference type="NCBI Taxonomy" id="402385"/>
    <lineage>
        <taxon>Bacteria</taxon>
        <taxon>Pseudomonadati</taxon>
        <taxon>Pseudomonadota</taxon>
        <taxon>Gammaproteobacteria</taxon>
        <taxon>Oceanospirillales</taxon>
        <taxon>Halomonadaceae</taxon>
        <taxon>Kushneria</taxon>
    </lineage>
</organism>
<keyword evidence="3" id="KW-0804">Transcription</keyword>